<dbReference type="InterPro" id="IPR003841">
    <property type="entry name" value="Na/Pi_transpt"/>
</dbReference>
<dbReference type="RefSeq" id="WP_249242127.1">
    <property type="nucleotide sequence ID" value="NZ_CP096649.1"/>
</dbReference>
<dbReference type="Pfam" id="PF01895">
    <property type="entry name" value="PhoU"/>
    <property type="match status" value="2"/>
</dbReference>
<keyword evidence="2" id="KW-1003">Cell membrane</keyword>
<reference evidence="8" key="1">
    <citation type="submission" date="2022-04" db="EMBL/GenBank/DDBJ databases">
        <title>Complete genome sequences of Ezakiella coagulans and Fenollaria massiliensis.</title>
        <authorList>
            <person name="France M.T."/>
            <person name="Clifford J."/>
            <person name="Narina S."/>
            <person name="Rutt L."/>
            <person name="Ravel J."/>
        </authorList>
    </citation>
    <scope>NUCLEOTIDE SEQUENCE</scope>
    <source>
        <strain evidence="8">C0061C2</strain>
    </source>
</reference>
<dbReference type="EMBL" id="CP096649">
    <property type="protein sequence ID" value="UQK58505.1"/>
    <property type="molecule type" value="Genomic_DNA"/>
</dbReference>
<feature type="transmembrane region" description="Helical" evidence="6">
    <location>
        <begin position="237"/>
        <end position="256"/>
    </location>
</feature>
<feature type="transmembrane region" description="Helical" evidence="6">
    <location>
        <begin position="44"/>
        <end position="72"/>
    </location>
</feature>
<feature type="transmembrane region" description="Helical" evidence="6">
    <location>
        <begin position="133"/>
        <end position="151"/>
    </location>
</feature>
<comment type="subcellular location">
    <subcellularLocation>
        <location evidence="1">Cell membrane</location>
        <topology evidence="1">Multi-pass membrane protein</topology>
    </subcellularLocation>
</comment>
<dbReference type="GO" id="GO:0005436">
    <property type="term" value="F:sodium:phosphate symporter activity"/>
    <property type="evidence" value="ECO:0007669"/>
    <property type="project" value="InterPro"/>
</dbReference>
<keyword evidence="5 6" id="KW-0472">Membrane</keyword>
<evidence type="ECO:0000256" key="2">
    <source>
        <dbReference type="ARBA" id="ARBA00022475"/>
    </source>
</evidence>
<feature type="domain" description="PhoU" evidence="7">
    <location>
        <begin position="338"/>
        <end position="422"/>
    </location>
</feature>
<evidence type="ECO:0000256" key="3">
    <source>
        <dbReference type="ARBA" id="ARBA00022692"/>
    </source>
</evidence>
<proteinExistence type="predicted"/>
<dbReference type="Gene3D" id="1.20.58.220">
    <property type="entry name" value="Phosphate transport system protein phou homolog 2, domain 2"/>
    <property type="match status" value="1"/>
</dbReference>
<keyword evidence="3 6" id="KW-0812">Transmembrane</keyword>
<organism evidence="8 9">
    <name type="scientific">Fenollaria massiliensis</name>
    <dbReference type="NCBI Taxonomy" id="938288"/>
    <lineage>
        <taxon>Bacteria</taxon>
        <taxon>Bacillati</taxon>
        <taxon>Bacillota</taxon>
        <taxon>Clostridia</taxon>
        <taxon>Eubacteriales</taxon>
        <taxon>Fenollaria</taxon>
    </lineage>
</organism>
<evidence type="ECO:0000256" key="1">
    <source>
        <dbReference type="ARBA" id="ARBA00004651"/>
    </source>
</evidence>
<dbReference type="InterPro" id="IPR026022">
    <property type="entry name" value="PhoU_dom"/>
</dbReference>
<dbReference type="NCBIfam" id="NF037997">
    <property type="entry name" value="Na_Pi_symport"/>
    <property type="match status" value="1"/>
</dbReference>
<protein>
    <submittedName>
        <fullName evidence="8">Na/Pi cotransporter family protein</fullName>
    </submittedName>
</protein>
<sequence length="533" mass="59123">MDYLLGLMGGLGLFLYGMSLMGDGLQKAAGNKLKNIIGALTKNTFMGILVGTVVTMIIQSSSATTVMVVGFVNAGLMNLYQAVGIIFGANIGTTITGQMLALNISRYAPIAIFIGVLLFMLGKKKKIKSYAEIVLGLGILFFGMAAMGDAMRPLGESTVYANLMAKLTNPWLGLLVGIVMTTILQSSSAAQAIILALASQNIINMHIAFPILFGQNIGTTTTALISSIGASRTAKQAAFIHFIFNVFGSIVFLLFLKNPIEAYVVNTFSSATTQIAMAHTFFNVINVLWMMPFAKVLVKIAQKLIPESDNKEDKYAIHLDYRILTTPGLAIGTVMDELTRMNDLVLQNIEDSRNLLINKKIELMEVIYDREDLINSLQKEIIDYLVKVSTSGLSKEQHETVDDLFFIVNDIERAGDHVKNITQLSEERINMDIHFTGEGKKELNEMYDLTVKVFTLTMSAYRAMSEDMAYDIVEVEKKIDVCEKEFREKHFRRLMSNECEEEQGIIFLDTISNLERIGDHADNIAGYILKHFE</sequence>
<keyword evidence="4 6" id="KW-1133">Transmembrane helix</keyword>
<dbReference type="KEGG" id="fms:M1R53_04510"/>
<dbReference type="PANTHER" id="PTHR10010:SF46">
    <property type="entry name" value="SODIUM-DEPENDENT PHOSPHATE TRANSPORT PROTEIN 2B"/>
    <property type="match status" value="1"/>
</dbReference>
<gene>
    <name evidence="8" type="ORF">M1R53_04510</name>
</gene>
<dbReference type="SUPFAM" id="SSF109755">
    <property type="entry name" value="PhoU-like"/>
    <property type="match status" value="1"/>
</dbReference>
<dbReference type="AlphaFoldDB" id="A0A9E7DIE9"/>
<evidence type="ECO:0000313" key="8">
    <source>
        <dbReference type="EMBL" id="UQK58505.1"/>
    </source>
</evidence>
<feature type="transmembrane region" description="Helical" evidence="6">
    <location>
        <begin position="104"/>
        <end position="121"/>
    </location>
</feature>
<dbReference type="Pfam" id="PF02690">
    <property type="entry name" value="Na_Pi_cotrans"/>
    <property type="match status" value="1"/>
</dbReference>
<evidence type="ECO:0000256" key="6">
    <source>
        <dbReference type="SAM" id="Phobius"/>
    </source>
</evidence>
<evidence type="ECO:0000259" key="7">
    <source>
        <dbReference type="Pfam" id="PF01895"/>
    </source>
</evidence>
<dbReference type="InterPro" id="IPR038078">
    <property type="entry name" value="PhoU-like_sf"/>
</dbReference>
<feature type="transmembrane region" description="Helical" evidence="6">
    <location>
        <begin position="276"/>
        <end position="298"/>
    </location>
</feature>
<evidence type="ECO:0000256" key="5">
    <source>
        <dbReference type="ARBA" id="ARBA00023136"/>
    </source>
</evidence>
<evidence type="ECO:0000313" key="9">
    <source>
        <dbReference type="Proteomes" id="UP000831151"/>
    </source>
</evidence>
<accession>A0A9E7DIE9</accession>
<feature type="domain" description="PhoU" evidence="7">
    <location>
        <begin position="443"/>
        <end position="526"/>
    </location>
</feature>
<dbReference type="Proteomes" id="UP000831151">
    <property type="component" value="Chromosome"/>
</dbReference>
<feature type="transmembrane region" description="Helical" evidence="6">
    <location>
        <begin position="171"/>
        <end position="198"/>
    </location>
</feature>
<evidence type="ECO:0000256" key="4">
    <source>
        <dbReference type="ARBA" id="ARBA00022989"/>
    </source>
</evidence>
<dbReference type="NCBIfam" id="TIGR00704">
    <property type="entry name" value="NaPi_cotrn_rel"/>
    <property type="match status" value="1"/>
</dbReference>
<dbReference type="PANTHER" id="PTHR10010">
    <property type="entry name" value="SOLUTE CARRIER FAMILY 34 SODIUM PHOSPHATE , MEMBER 2-RELATED"/>
    <property type="match status" value="1"/>
</dbReference>
<name>A0A9E7DIE9_9FIRM</name>
<keyword evidence="9" id="KW-1185">Reference proteome</keyword>
<dbReference type="InterPro" id="IPR004633">
    <property type="entry name" value="NaPi_cotrn-rel/YqeW-like"/>
</dbReference>
<dbReference type="GO" id="GO:0005886">
    <property type="term" value="C:plasma membrane"/>
    <property type="evidence" value="ECO:0007669"/>
    <property type="project" value="UniProtKB-SubCell"/>
</dbReference>
<dbReference type="GO" id="GO:0044341">
    <property type="term" value="P:sodium-dependent phosphate transport"/>
    <property type="evidence" value="ECO:0007669"/>
    <property type="project" value="InterPro"/>
</dbReference>